<protein>
    <submittedName>
        <fullName evidence="1">Uncharacterized protein</fullName>
    </submittedName>
</protein>
<accession>A0ACD3QGN1</accession>
<proteinExistence type="predicted"/>
<organism evidence="1 2">
    <name type="scientific">Larimichthys crocea</name>
    <name type="common">Large yellow croaker</name>
    <name type="synonym">Pseudosciaena crocea</name>
    <dbReference type="NCBI Taxonomy" id="215358"/>
    <lineage>
        <taxon>Eukaryota</taxon>
        <taxon>Metazoa</taxon>
        <taxon>Chordata</taxon>
        <taxon>Craniata</taxon>
        <taxon>Vertebrata</taxon>
        <taxon>Euteleostomi</taxon>
        <taxon>Actinopterygii</taxon>
        <taxon>Neopterygii</taxon>
        <taxon>Teleostei</taxon>
        <taxon>Neoteleostei</taxon>
        <taxon>Acanthomorphata</taxon>
        <taxon>Eupercaria</taxon>
        <taxon>Sciaenidae</taxon>
        <taxon>Larimichthys</taxon>
    </lineage>
</organism>
<gene>
    <name evidence="1" type="ORF">E3U43_005014</name>
</gene>
<dbReference type="Proteomes" id="UP000793456">
    <property type="component" value="Chromosome XX"/>
</dbReference>
<sequence>MNFIHSCAGWCVATFILGICDRHNDNIMLKHTGHMDRSPFIFTSEMQHFITGGGQKPQRLHRFVELCCEAYNVIRGRSALILSMLELMLHARMPELKDCNDLQYVQNNLRPRDTDLEATSYFTKKIKESMGCVAVKFNFLTHSMAQGKKQEPLTRNGIPAPSTNIQEAVIQGYTVRGKDVKQANGANPDAYVVTRLRPDPKQRSKKKTKVVRNNDNPTFNELLEYTYVPLLYGMVLEVTVKSKKTFVAATNIKLEDELLDKETWFPLGNCAI</sequence>
<keyword evidence="2" id="KW-1185">Reference proteome</keyword>
<dbReference type="EMBL" id="CM011693">
    <property type="protein sequence ID" value="TMS05764.1"/>
    <property type="molecule type" value="Genomic_DNA"/>
</dbReference>
<name>A0ACD3QGN1_LARCR</name>
<reference evidence="1" key="1">
    <citation type="submission" date="2018-11" db="EMBL/GenBank/DDBJ databases">
        <title>The sequence and de novo assembly of Larimichthys crocea genome using PacBio and Hi-C technologies.</title>
        <authorList>
            <person name="Xu P."/>
            <person name="Chen B."/>
            <person name="Zhou Z."/>
            <person name="Ke Q."/>
            <person name="Wu Y."/>
            <person name="Bai H."/>
            <person name="Pu F."/>
        </authorList>
    </citation>
    <scope>NUCLEOTIDE SEQUENCE</scope>
    <source>
        <tissue evidence="1">Muscle</tissue>
    </source>
</reference>
<evidence type="ECO:0000313" key="1">
    <source>
        <dbReference type="EMBL" id="TMS05764.1"/>
    </source>
</evidence>
<comment type="caution">
    <text evidence="1">The sequence shown here is derived from an EMBL/GenBank/DDBJ whole genome shotgun (WGS) entry which is preliminary data.</text>
</comment>
<evidence type="ECO:0000313" key="2">
    <source>
        <dbReference type="Proteomes" id="UP000793456"/>
    </source>
</evidence>